<dbReference type="Proteomes" id="UP000030437">
    <property type="component" value="Unassembled WGS sequence"/>
</dbReference>
<dbReference type="OrthoDB" id="9766299at2"/>
<keyword evidence="3 6" id="KW-0808">Transferase</keyword>
<dbReference type="EMBL" id="JPVP01000052">
    <property type="protein sequence ID" value="KGR86138.1"/>
    <property type="molecule type" value="Genomic_DNA"/>
</dbReference>
<dbReference type="AlphaFoldDB" id="A0A0A3ITD3"/>
<dbReference type="RefSeq" id="WP_052124760.1">
    <property type="nucleotide sequence ID" value="NZ_AVCX01000009.1"/>
</dbReference>
<evidence type="ECO:0000256" key="4">
    <source>
        <dbReference type="SAM" id="Phobius"/>
    </source>
</evidence>
<reference evidence="6 7" key="1">
    <citation type="submission" date="2014-02" db="EMBL/GenBank/DDBJ databases">
        <title>Draft genome sequence of Lysinibacillus odysseyi NBRC 100172.</title>
        <authorList>
            <person name="Zhang F."/>
            <person name="Wang G."/>
            <person name="Zhang L."/>
        </authorList>
    </citation>
    <scope>NUCLEOTIDE SEQUENCE [LARGE SCALE GENOMIC DNA]</scope>
    <source>
        <strain evidence="6 7">NBRC 100172</strain>
    </source>
</reference>
<dbReference type="InterPro" id="IPR029044">
    <property type="entry name" value="Nucleotide-diphossugar_trans"/>
</dbReference>
<dbReference type="InterPro" id="IPR001173">
    <property type="entry name" value="Glyco_trans_2-like"/>
</dbReference>
<gene>
    <name evidence="6" type="ORF">CD32_06990</name>
</gene>
<feature type="domain" description="Glycosyltransferase 2-like" evidence="5">
    <location>
        <begin position="65"/>
        <end position="267"/>
    </location>
</feature>
<name>A0A0A3ITD3_9BACI</name>
<accession>A0A0A3ITD3</accession>
<keyword evidence="4" id="KW-0472">Membrane</keyword>
<dbReference type="STRING" id="1220589.CD32_06990"/>
<dbReference type="PANTHER" id="PTHR43630:SF1">
    <property type="entry name" value="POLY-BETA-1,6-N-ACETYL-D-GLUCOSAMINE SYNTHASE"/>
    <property type="match status" value="1"/>
</dbReference>
<evidence type="ECO:0000256" key="3">
    <source>
        <dbReference type="ARBA" id="ARBA00022679"/>
    </source>
</evidence>
<keyword evidence="4" id="KW-1133">Transmembrane helix</keyword>
<protein>
    <submittedName>
        <fullName evidence="6">Glycosyl transferase</fullName>
    </submittedName>
</protein>
<feature type="transmembrane region" description="Helical" evidence="4">
    <location>
        <begin position="240"/>
        <end position="262"/>
    </location>
</feature>
<proteinExistence type="inferred from homology"/>
<keyword evidence="4" id="KW-0812">Transmembrane</keyword>
<keyword evidence="7" id="KW-1185">Reference proteome</keyword>
<feature type="transmembrane region" description="Helical" evidence="4">
    <location>
        <begin position="6"/>
        <end position="39"/>
    </location>
</feature>
<dbReference type="CDD" id="cd06423">
    <property type="entry name" value="CESA_like"/>
    <property type="match status" value="1"/>
</dbReference>
<feature type="transmembrane region" description="Helical" evidence="4">
    <location>
        <begin position="357"/>
        <end position="378"/>
    </location>
</feature>
<comment type="similarity">
    <text evidence="1">Belongs to the glycosyltransferase 2 family.</text>
</comment>
<dbReference type="eggNOG" id="COG1215">
    <property type="taxonomic scope" value="Bacteria"/>
</dbReference>
<evidence type="ECO:0000259" key="5">
    <source>
        <dbReference type="Pfam" id="PF00535"/>
    </source>
</evidence>
<evidence type="ECO:0000313" key="6">
    <source>
        <dbReference type="EMBL" id="KGR86138.1"/>
    </source>
</evidence>
<sequence length="480" mass="55356">MELSTIFIWMHTFFGYFIIFYMILIIGIYSSMLIFAYFYMKKGLRLDKIADNDKSLKMIYSKPVSIIVPAYNEELGVIDTIHSLLTLEYPQFEIIVVNDGSKDGTLQTVIDHFKMRQVHRTIKRDLSTKEVRGIYESDLHPNIVLVDKVNGGKADALNVGINISLYPYFCSIDGDSILSTTSLLRVMQPIISSNDDVIAAGGSVRIANGADVQMGTVVDSVIPNNPFVIMQIIEYLRAFYMGRIALSKFNLVLIISGAFSVFSKKWVIKAGGYSVNTIGEDMELVVKLHRYMLDHKLKKRIEFVPDPVCWTEAPDNLQDLRTQRRRWHQGLLGSLMIHKKMTFNPKYKQIGLISFPYFWLVEFFGPIIELLGYLYIIISFMAGELYIDSAIILTTLFLVYSTFLSMFAILLEAWSINTYPRIRDVFKLIGFSLSETFWFRPLTIFFRLEGIIYYLRKREDWGQLKRRGLSKKEEESKQAV</sequence>
<feature type="transmembrane region" description="Helical" evidence="4">
    <location>
        <begin position="390"/>
        <end position="417"/>
    </location>
</feature>
<comment type="caution">
    <text evidence="6">The sequence shown here is derived from an EMBL/GenBank/DDBJ whole genome shotgun (WGS) entry which is preliminary data.</text>
</comment>
<dbReference type="Pfam" id="PF00535">
    <property type="entry name" value="Glycos_transf_2"/>
    <property type="match status" value="1"/>
</dbReference>
<organism evidence="6 7">
    <name type="scientific">Lysinibacillus odysseyi 34hs-1 = NBRC 100172</name>
    <dbReference type="NCBI Taxonomy" id="1220589"/>
    <lineage>
        <taxon>Bacteria</taxon>
        <taxon>Bacillati</taxon>
        <taxon>Bacillota</taxon>
        <taxon>Bacilli</taxon>
        <taxon>Bacillales</taxon>
        <taxon>Bacillaceae</taxon>
        <taxon>Lysinibacillus</taxon>
    </lineage>
</organism>
<dbReference type="PANTHER" id="PTHR43630">
    <property type="entry name" value="POLY-BETA-1,6-N-ACETYL-D-GLUCOSAMINE SYNTHASE"/>
    <property type="match status" value="1"/>
</dbReference>
<evidence type="ECO:0000256" key="2">
    <source>
        <dbReference type="ARBA" id="ARBA00022676"/>
    </source>
</evidence>
<keyword evidence="2" id="KW-0328">Glycosyltransferase</keyword>
<evidence type="ECO:0000256" key="1">
    <source>
        <dbReference type="ARBA" id="ARBA00006739"/>
    </source>
</evidence>
<dbReference type="SUPFAM" id="SSF53448">
    <property type="entry name" value="Nucleotide-diphospho-sugar transferases"/>
    <property type="match status" value="1"/>
</dbReference>
<dbReference type="Gene3D" id="3.90.550.10">
    <property type="entry name" value="Spore Coat Polysaccharide Biosynthesis Protein SpsA, Chain A"/>
    <property type="match status" value="1"/>
</dbReference>
<evidence type="ECO:0000313" key="7">
    <source>
        <dbReference type="Proteomes" id="UP000030437"/>
    </source>
</evidence>
<dbReference type="GO" id="GO:0016757">
    <property type="term" value="F:glycosyltransferase activity"/>
    <property type="evidence" value="ECO:0007669"/>
    <property type="project" value="UniProtKB-KW"/>
</dbReference>